<feature type="compositionally biased region" description="Basic and acidic residues" evidence="1">
    <location>
        <begin position="45"/>
        <end position="56"/>
    </location>
</feature>
<evidence type="ECO:0000256" key="1">
    <source>
        <dbReference type="SAM" id="MobiDB-lite"/>
    </source>
</evidence>
<sequence>MLYLQIEAQRAKANGLPKEKELKYPEIRNASEKKERFKSAGSSVERGDSGRAEEKPGSPLFSSMLPDSEWVKLSPQEKLSWAKRTQDPRIAIGHQSPLEKKIVSLGGPQTPAARNLLAQRRKEEHETLFKEKVKSFDYQLAKAENYYHTRILEMMEEQNEFKKPRIELVTTPKSQKNSEAEEWDYLVSERELKQIECHIRRAEQARCIKDTKCESFPQIPSKTHFPQILIPESKKGAIQKTPSMRKQIREWDWKQQTKEHLERMIRGREFNEERNKERLSVRIPSHPPPFQKHVKKKSHKWFGWNTAYPLLQPQDASPIKVDVFVEESSEENKKEVLPLQEMVSLEVIWELSGSLLQDASQEGRTKSILQANVLGELNHHINQEP</sequence>
<dbReference type="Proteomes" id="UP000515140">
    <property type="component" value="Unplaced"/>
</dbReference>
<dbReference type="AlphaFoldDB" id="A0A6P5JFE9"/>
<feature type="region of interest" description="Disordered" evidence="1">
    <location>
        <begin position="14"/>
        <end position="66"/>
    </location>
</feature>
<keyword evidence="2" id="KW-1185">Reference proteome</keyword>
<protein>
    <submittedName>
        <fullName evidence="3">Uncharacterized protein LOC110199380 isoform X1</fullName>
    </submittedName>
</protein>
<name>A0A6P5JFE9_PHACI</name>
<proteinExistence type="predicted"/>
<evidence type="ECO:0000313" key="3">
    <source>
        <dbReference type="RefSeq" id="XP_020829841.1"/>
    </source>
</evidence>
<feature type="compositionally biased region" description="Basic and acidic residues" evidence="1">
    <location>
        <begin position="17"/>
        <end position="38"/>
    </location>
</feature>
<gene>
    <name evidence="3" type="primary">LOC110199380</name>
</gene>
<dbReference type="InterPro" id="IPR040721">
    <property type="entry name" value="DUF5520"/>
</dbReference>
<dbReference type="Pfam" id="PF17658">
    <property type="entry name" value="DUF5520"/>
    <property type="match status" value="1"/>
</dbReference>
<reference evidence="3" key="1">
    <citation type="submission" date="2025-08" db="UniProtKB">
        <authorList>
            <consortium name="RefSeq"/>
        </authorList>
    </citation>
    <scope>IDENTIFICATION</scope>
    <source>
        <tissue evidence="3">Spleen</tissue>
    </source>
</reference>
<dbReference type="PANTHER" id="PTHR41403:SF4">
    <property type="entry name" value="SIMILAR TO RIKEN CDNA 1700022C21"/>
    <property type="match status" value="1"/>
</dbReference>
<dbReference type="InParanoid" id="A0A6P5JFE9"/>
<dbReference type="RefSeq" id="XP_020829841.1">
    <property type="nucleotide sequence ID" value="XM_020974182.1"/>
</dbReference>
<dbReference type="InterPro" id="IPR040005">
    <property type="entry name" value="Polr1has"/>
</dbReference>
<organism evidence="2 3">
    <name type="scientific">Phascolarctos cinereus</name>
    <name type="common">Koala</name>
    <dbReference type="NCBI Taxonomy" id="38626"/>
    <lineage>
        <taxon>Eukaryota</taxon>
        <taxon>Metazoa</taxon>
        <taxon>Chordata</taxon>
        <taxon>Craniata</taxon>
        <taxon>Vertebrata</taxon>
        <taxon>Euteleostomi</taxon>
        <taxon>Mammalia</taxon>
        <taxon>Metatheria</taxon>
        <taxon>Diprotodontia</taxon>
        <taxon>Phascolarctidae</taxon>
        <taxon>Phascolarctos</taxon>
    </lineage>
</organism>
<evidence type="ECO:0000313" key="2">
    <source>
        <dbReference type="Proteomes" id="UP000515140"/>
    </source>
</evidence>
<accession>A0A6P5JFE9</accession>
<dbReference type="KEGG" id="pcw:110199380"/>
<dbReference type="GeneID" id="110199380"/>
<dbReference type="PANTHER" id="PTHR41403">
    <property type="entry name" value="RCG43477-RELATED"/>
    <property type="match status" value="1"/>
</dbReference>